<feature type="compositionally biased region" description="Polar residues" evidence="2">
    <location>
        <begin position="261"/>
        <end position="277"/>
    </location>
</feature>
<feature type="compositionally biased region" description="Low complexity" evidence="2">
    <location>
        <begin position="434"/>
        <end position="447"/>
    </location>
</feature>
<dbReference type="InterPro" id="IPR046341">
    <property type="entry name" value="SET_dom_sf"/>
</dbReference>
<feature type="region of interest" description="Disordered" evidence="2">
    <location>
        <begin position="774"/>
        <end position="794"/>
    </location>
</feature>
<feature type="region of interest" description="Disordered" evidence="2">
    <location>
        <begin position="174"/>
        <end position="242"/>
    </location>
</feature>
<dbReference type="PROSITE" id="PS50280">
    <property type="entry name" value="SET"/>
    <property type="match status" value="1"/>
</dbReference>
<dbReference type="EMBL" id="JAAAIP010000057">
    <property type="protein sequence ID" value="KAG0327399.1"/>
    <property type="molecule type" value="Genomic_DNA"/>
</dbReference>
<feature type="region of interest" description="Disordered" evidence="2">
    <location>
        <begin position="975"/>
        <end position="1022"/>
    </location>
</feature>
<dbReference type="SMART" id="SM00317">
    <property type="entry name" value="SET"/>
    <property type="match status" value="1"/>
</dbReference>
<dbReference type="Proteomes" id="UP000738325">
    <property type="component" value="Unassembled WGS sequence"/>
</dbReference>
<feature type="coiled-coil region" evidence="1">
    <location>
        <begin position="714"/>
        <end position="753"/>
    </location>
</feature>
<evidence type="ECO:0000313" key="5">
    <source>
        <dbReference type="Proteomes" id="UP000738325"/>
    </source>
</evidence>
<feature type="region of interest" description="Disordered" evidence="2">
    <location>
        <begin position="680"/>
        <end position="713"/>
    </location>
</feature>
<dbReference type="Gene3D" id="2.170.270.10">
    <property type="entry name" value="SET domain"/>
    <property type="match status" value="1"/>
</dbReference>
<feature type="compositionally biased region" description="Basic and acidic residues" evidence="2">
    <location>
        <begin position="281"/>
        <end position="291"/>
    </location>
</feature>
<protein>
    <recommendedName>
        <fullName evidence="3">SET domain-containing protein</fullName>
    </recommendedName>
</protein>
<feature type="compositionally biased region" description="Polar residues" evidence="2">
    <location>
        <begin position="217"/>
        <end position="229"/>
    </location>
</feature>
<evidence type="ECO:0000256" key="1">
    <source>
        <dbReference type="SAM" id="Coils"/>
    </source>
</evidence>
<accession>A0A9P6RW68</accession>
<feature type="compositionally biased region" description="Basic residues" evidence="2">
    <location>
        <begin position="80"/>
        <end position="92"/>
    </location>
</feature>
<dbReference type="Pfam" id="PF00856">
    <property type="entry name" value="SET"/>
    <property type="match status" value="1"/>
</dbReference>
<feature type="compositionally biased region" description="Low complexity" evidence="2">
    <location>
        <begin position="362"/>
        <end position="382"/>
    </location>
</feature>
<comment type="caution">
    <text evidence="4">The sequence shown here is derived from an EMBL/GenBank/DDBJ whole genome shotgun (WGS) entry which is preliminary data.</text>
</comment>
<feature type="compositionally biased region" description="Polar residues" evidence="2">
    <location>
        <begin position="507"/>
        <end position="529"/>
    </location>
</feature>
<feature type="region of interest" description="Disordered" evidence="2">
    <location>
        <begin position="1"/>
        <end position="121"/>
    </location>
</feature>
<feature type="compositionally biased region" description="Basic and acidic residues" evidence="2">
    <location>
        <begin position="697"/>
        <end position="711"/>
    </location>
</feature>
<dbReference type="OrthoDB" id="5560686at2759"/>
<feature type="compositionally biased region" description="Basic and acidic residues" evidence="2">
    <location>
        <begin position="1001"/>
        <end position="1014"/>
    </location>
</feature>
<feature type="region of interest" description="Disordered" evidence="2">
    <location>
        <begin position="257"/>
        <end position="291"/>
    </location>
</feature>
<dbReference type="SUPFAM" id="SSF82199">
    <property type="entry name" value="SET domain"/>
    <property type="match status" value="1"/>
</dbReference>
<dbReference type="InterPro" id="IPR001214">
    <property type="entry name" value="SET_dom"/>
</dbReference>
<feature type="compositionally biased region" description="Polar residues" evidence="2">
    <location>
        <begin position="187"/>
        <end position="200"/>
    </location>
</feature>
<feature type="compositionally biased region" description="Basic and acidic residues" evidence="2">
    <location>
        <begin position="22"/>
        <end position="31"/>
    </location>
</feature>
<evidence type="ECO:0000259" key="3">
    <source>
        <dbReference type="PROSITE" id="PS50280"/>
    </source>
</evidence>
<name>A0A9P6RW68_9FUNG</name>
<keyword evidence="1" id="KW-0175">Coiled coil</keyword>
<feature type="region of interest" description="Disordered" evidence="2">
    <location>
        <begin position="339"/>
        <end position="447"/>
    </location>
</feature>
<feature type="compositionally biased region" description="Polar residues" evidence="2">
    <location>
        <begin position="339"/>
        <end position="349"/>
    </location>
</feature>
<keyword evidence="5" id="KW-1185">Reference proteome</keyword>
<gene>
    <name evidence="4" type="ORF">BGZ99_007729</name>
</gene>
<reference evidence="4" key="1">
    <citation type="journal article" date="2020" name="Fungal Divers.">
        <title>Resolving the Mortierellaceae phylogeny through synthesis of multi-gene phylogenetics and phylogenomics.</title>
        <authorList>
            <person name="Vandepol N."/>
            <person name="Liber J."/>
            <person name="Desiro A."/>
            <person name="Na H."/>
            <person name="Kennedy M."/>
            <person name="Barry K."/>
            <person name="Grigoriev I.V."/>
            <person name="Miller A.N."/>
            <person name="O'Donnell K."/>
            <person name="Stajich J.E."/>
            <person name="Bonito G."/>
        </authorList>
    </citation>
    <scope>NUCLEOTIDE SEQUENCE</scope>
    <source>
        <strain evidence="4">REB-010B</strain>
    </source>
</reference>
<evidence type="ECO:0000256" key="2">
    <source>
        <dbReference type="SAM" id="MobiDB-lite"/>
    </source>
</evidence>
<feature type="region of interest" description="Disordered" evidence="2">
    <location>
        <begin position="507"/>
        <end position="543"/>
    </location>
</feature>
<dbReference type="AlphaFoldDB" id="A0A9P6RW68"/>
<evidence type="ECO:0000313" key="4">
    <source>
        <dbReference type="EMBL" id="KAG0327399.1"/>
    </source>
</evidence>
<sequence length="1022" mass="112561">MEHTQAPHWHHDRSDISSAPLARHDRPKKDQAVPYYPTLSDPYYSHSNAGSRPHSPPPSSHRMFYQHSHHQLPPQQQQLYHHHYHHNQGHSHHTPEPQHSYHHHNEDIGYKTNGEPYARRGHRYSTDSAAADTLLMLSAAAFMDPVTAQSVMADEYDKHSDSILALSVDSEHPYNDRRSATMHRFPQNANSHTTYSSNPRHYSPPAPELSRLLPMSKTVSAPASSSFLTRRSREMDADDEPGSLSPPVAFVLPEAAAQAPPTRTSLTDPADGSSTLGNVGIEDRSPPIRINDSKTARANYGQLMAEEGRVEENAEDEEDVVMSEGVVHVNAKLAPFSMSVQGHAQSPDQATRPFPLSISTMTSGQQQQGSPQTPTGGRTPRTPKQPKAPKLPKTPRTPKRSHSDYQGGSGGRGKNSSKDSSGDYFFSPFPPSASPASSPSSPSSLQAQLQQLTHNFVSVQPHLLPTGRFRRTPSSIITATATPSFSPPASPGLDLIRESSFQFSGLASTTTSPTKRYNGDLPTTPTLASFSRPGSKATTPSRAHFKPRWHTQPYMMFLALRAMPDRTAARQELIMAAVELDKKFSAEKGLPRVFTGKTPMNSASACLTNNGDKYFIPFKPEGSRSTHFRLAYEPGNFDTAANEYNSWMDQLIQHDWPRCFSVMKEDTSCTRNSPCLEAVVKGEAERPEMQHTASSPESRKRGADGADHEQVQELGNIKKVKAETEDEAEDATLQQQQLQLQLLQQRQREAAESREDRRVAYRMQKLDLEASSRAYNGADSCPPTPIATSPTTGPIDHVDFNNVVHGKGSQDLDLTTVPTSLADIVRVDVSSVPNAGNGLFAKIDLPAGTPLGFYFGVPMTENEFDSLKDGVGQASQYSIMYRRTVLDATDEQGEPYTDPNGRMYCPFHFMNEDPDGNVSFITGSIVNQVICTTNRNVAAGEELFVFYGREMDRNWATGAAASGSLGFMQGCETNAGEVGDGKRSRRGSYSHSRASSPVRKSPTEENGRPRRETVFKPARYTR</sequence>
<organism evidence="4 5">
    <name type="scientific">Dissophora globulifera</name>
    <dbReference type="NCBI Taxonomy" id="979702"/>
    <lineage>
        <taxon>Eukaryota</taxon>
        <taxon>Fungi</taxon>
        <taxon>Fungi incertae sedis</taxon>
        <taxon>Mucoromycota</taxon>
        <taxon>Mortierellomycotina</taxon>
        <taxon>Mortierellomycetes</taxon>
        <taxon>Mortierellales</taxon>
        <taxon>Mortierellaceae</taxon>
        <taxon>Dissophora</taxon>
    </lineage>
</organism>
<proteinExistence type="predicted"/>
<feature type="compositionally biased region" description="Basic and acidic residues" evidence="2">
    <location>
        <begin position="680"/>
        <end position="689"/>
    </location>
</feature>
<feature type="domain" description="SET" evidence="3">
    <location>
        <begin position="825"/>
        <end position="948"/>
    </location>
</feature>